<dbReference type="RefSeq" id="WP_174654547.1">
    <property type="nucleotide sequence ID" value="NZ_FTPD01000056.1"/>
</dbReference>
<gene>
    <name evidence="2" type="ORF">BQ8794_60143</name>
</gene>
<evidence type="ECO:0000256" key="1">
    <source>
        <dbReference type="SAM" id="MobiDB-lite"/>
    </source>
</evidence>
<keyword evidence="3" id="KW-1185">Reference proteome</keyword>
<evidence type="ECO:0000313" key="3">
    <source>
        <dbReference type="Proteomes" id="UP000188388"/>
    </source>
</evidence>
<feature type="compositionally biased region" description="Low complexity" evidence="1">
    <location>
        <begin position="69"/>
        <end position="79"/>
    </location>
</feature>
<accession>A0A1R3VK69</accession>
<protein>
    <submittedName>
        <fullName evidence="2">Terminase</fullName>
    </submittedName>
</protein>
<dbReference type="STRING" id="1631249.BQ8794_60143"/>
<name>A0A1R3VK69_9HYPH</name>
<dbReference type="EMBL" id="FTPD01000056">
    <property type="protein sequence ID" value="SIT58834.1"/>
    <property type="molecule type" value="Genomic_DNA"/>
</dbReference>
<feature type="region of interest" description="Disordered" evidence="1">
    <location>
        <begin position="69"/>
        <end position="134"/>
    </location>
</feature>
<organism evidence="2 3">
    <name type="scientific">Mesorhizobium prunaredense</name>
    <dbReference type="NCBI Taxonomy" id="1631249"/>
    <lineage>
        <taxon>Bacteria</taxon>
        <taxon>Pseudomonadati</taxon>
        <taxon>Pseudomonadota</taxon>
        <taxon>Alphaproteobacteria</taxon>
        <taxon>Hyphomicrobiales</taxon>
        <taxon>Phyllobacteriaceae</taxon>
        <taxon>Mesorhizobium</taxon>
    </lineage>
</organism>
<reference evidence="3" key="1">
    <citation type="submission" date="2017-01" db="EMBL/GenBank/DDBJ databases">
        <authorList>
            <person name="Brunel B."/>
        </authorList>
    </citation>
    <scope>NUCLEOTIDE SEQUENCE [LARGE SCALE GENOMIC DNA]</scope>
</reference>
<evidence type="ECO:0000313" key="2">
    <source>
        <dbReference type="EMBL" id="SIT58834.1"/>
    </source>
</evidence>
<dbReference type="Proteomes" id="UP000188388">
    <property type="component" value="Unassembled WGS sequence"/>
</dbReference>
<feature type="compositionally biased region" description="Low complexity" evidence="1">
    <location>
        <begin position="98"/>
        <end position="107"/>
    </location>
</feature>
<dbReference type="AlphaFoldDB" id="A0A1R3VK69"/>
<proteinExistence type="predicted"/>
<sequence>MALEVEALFDGHGKDRKQIGSVKKVKLSDRVRRLEAIGRHVSVAAFRDTLEIKGLDGLADRLARLSRAQAADEAATVAPPAKPVPAPESTPMPKPKFAPKALAPSPAVSADWEGPKPPGSLRVTDRVARAARTG</sequence>
<feature type="compositionally biased region" description="Pro residues" evidence="1">
    <location>
        <begin position="80"/>
        <end position="96"/>
    </location>
</feature>